<evidence type="ECO:0000313" key="8">
    <source>
        <dbReference type="Proteomes" id="UP001320148"/>
    </source>
</evidence>
<dbReference type="InterPro" id="IPR001876">
    <property type="entry name" value="Znf_RanBP2"/>
</dbReference>
<evidence type="ECO:0000313" key="7">
    <source>
        <dbReference type="EMBL" id="BCS96167.1"/>
    </source>
</evidence>
<dbReference type="Pfam" id="PF00641">
    <property type="entry name" value="Zn_ribbon_RanBP"/>
    <property type="match status" value="1"/>
</dbReference>
<evidence type="ECO:0000256" key="3">
    <source>
        <dbReference type="ARBA" id="ARBA00022771"/>
    </source>
</evidence>
<dbReference type="Proteomes" id="UP001320148">
    <property type="component" value="Chromosome"/>
</dbReference>
<feature type="region of interest" description="Disordered" evidence="5">
    <location>
        <begin position="38"/>
        <end position="78"/>
    </location>
</feature>
<dbReference type="Gene3D" id="2.60.40.1240">
    <property type="match status" value="1"/>
</dbReference>
<keyword evidence="8" id="KW-1185">Reference proteome</keyword>
<evidence type="ECO:0000256" key="4">
    <source>
        <dbReference type="ARBA" id="ARBA00022833"/>
    </source>
</evidence>
<accession>A0ABN6F3U7</accession>
<dbReference type="InterPro" id="IPR029050">
    <property type="entry name" value="Immunoprotect_excell_Ig-like"/>
</dbReference>
<feature type="domain" description="RanBP2-type" evidence="6">
    <location>
        <begin position="100"/>
        <end position="124"/>
    </location>
</feature>
<dbReference type="Pfam" id="PF11611">
    <property type="entry name" value="DUF4352"/>
    <property type="match status" value="1"/>
</dbReference>
<reference evidence="7 8" key="1">
    <citation type="submission" date="2021-02" db="EMBL/GenBank/DDBJ databases">
        <title>Complete genome of Desulfoluna sp. strain ASN36.</title>
        <authorList>
            <person name="Takahashi A."/>
            <person name="Kojima H."/>
            <person name="Fukui M."/>
        </authorList>
    </citation>
    <scope>NUCLEOTIDE SEQUENCE [LARGE SCALE GENOMIC DNA]</scope>
    <source>
        <strain evidence="7 8">ASN36</strain>
    </source>
</reference>
<dbReference type="InterPro" id="IPR029051">
    <property type="entry name" value="DUF4352"/>
</dbReference>
<protein>
    <recommendedName>
        <fullName evidence="6">RanBP2-type domain-containing protein</fullName>
    </recommendedName>
</protein>
<evidence type="ECO:0000256" key="1">
    <source>
        <dbReference type="ARBA" id="ARBA00022723"/>
    </source>
</evidence>
<gene>
    <name evidence="7" type="ORF">DSLASN_17990</name>
</gene>
<dbReference type="SMART" id="SM00547">
    <property type="entry name" value="ZnF_RBZ"/>
    <property type="match status" value="2"/>
</dbReference>
<sequence length="548" mass="61403">MKCPVCGYENDSEDVECIACGSDMALAEESIAIEKRRSEEAMERYHEQQRELRRELGIERPEDERPAETVPDDDVPAEAQAGPWEASLELEEIPSDFHSNDVLCPQCGFRNGQGAIECARCGVIFRKLKNPLGNGNGNGLTVGSPSGGIAIDPSKYGLEAMPPDAAVPPVQNGRDAHRDDLGECFVETEPGYSPYVHEVKSESWSGAKATVRWVKDVWAGADFEGKGQGALKGLQRLGHWLKGVSPKWYGVTLGVLLVLVSLPFVWKGGGLLMSGWEQRSQVKREAMLVEAFTQNNSAIRREIRALANNQNFEEARAALARFDIGPLKTKLEPLERYLDEKETYARVLTVPSWKFETNYTLFTRLVALNPSSELYRSKQAFYKQRLADQCYDKALRHYQSQKSDAAESAQAVALIEKSVAFYPKNRNYKELRRKLISANLLFYKGNSKLQMALRDEGRGAASYEKQRKITVWLRNTGEEAIYINPDFFTLATSNGKTIKYNNMMETGFDGKLAPGEKTAGVLYFRTLAMPRQLTFEHLVAGAVQREFP</sequence>
<dbReference type="RefSeq" id="WP_236892523.1">
    <property type="nucleotide sequence ID" value="NZ_AP024488.1"/>
</dbReference>
<name>A0ABN6F3U7_9BACT</name>
<feature type="compositionally biased region" description="Basic and acidic residues" evidence="5">
    <location>
        <begin position="38"/>
        <end position="67"/>
    </location>
</feature>
<evidence type="ECO:0000256" key="2">
    <source>
        <dbReference type="ARBA" id="ARBA00022729"/>
    </source>
</evidence>
<keyword evidence="3" id="KW-0863">Zinc-finger</keyword>
<keyword evidence="4" id="KW-0862">Zinc</keyword>
<feature type="domain" description="RanBP2-type" evidence="6">
    <location>
        <begin position="2"/>
        <end position="23"/>
    </location>
</feature>
<dbReference type="EMBL" id="AP024488">
    <property type="protein sequence ID" value="BCS96167.1"/>
    <property type="molecule type" value="Genomic_DNA"/>
</dbReference>
<keyword evidence="2" id="KW-0732">Signal</keyword>
<evidence type="ECO:0000256" key="5">
    <source>
        <dbReference type="SAM" id="MobiDB-lite"/>
    </source>
</evidence>
<evidence type="ECO:0000259" key="6">
    <source>
        <dbReference type="SMART" id="SM00547"/>
    </source>
</evidence>
<keyword evidence="1" id="KW-0479">Metal-binding</keyword>
<proteinExistence type="predicted"/>
<organism evidence="7 8">
    <name type="scientific">Desulfoluna limicola</name>
    <dbReference type="NCBI Taxonomy" id="2810562"/>
    <lineage>
        <taxon>Bacteria</taxon>
        <taxon>Pseudomonadati</taxon>
        <taxon>Thermodesulfobacteriota</taxon>
        <taxon>Desulfobacteria</taxon>
        <taxon>Desulfobacterales</taxon>
        <taxon>Desulfolunaceae</taxon>
        <taxon>Desulfoluna</taxon>
    </lineage>
</organism>